<dbReference type="PROSITE" id="PS00022">
    <property type="entry name" value="EGF_1"/>
    <property type="match status" value="3"/>
</dbReference>
<keyword evidence="1 5" id="KW-0245">EGF-like domain</keyword>
<evidence type="ECO:0000256" key="4">
    <source>
        <dbReference type="ARBA" id="ARBA00023157"/>
    </source>
</evidence>
<dbReference type="FunFam" id="2.10.25.10:FF:000774">
    <property type="entry name" value="von Willebrand factor D and EGF domains"/>
    <property type="match status" value="1"/>
</dbReference>
<dbReference type="GO" id="GO:0009986">
    <property type="term" value="C:cell surface"/>
    <property type="evidence" value="ECO:0007669"/>
    <property type="project" value="TreeGrafter"/>
</dbReference>
<dbReference type="SMART" id="SM00181">
    <property type="entry name" value="EGF"/>
    <property type="match status" value="5"/>
</dbReference>
<feature type="disulfide bond" evidence="5">
    <location>
        <begin position="213"/>
        <end position="223"/>
    </location>
</feature>
<evidence type="ECO:0000256" key="6">
    <source>
        <dbReference type="SAM" id="Phobius"/>
    </source>
</evidence>
<dbReference type="InterPro" id="IPR013032">
    <property type="entry name" value="EGF-like_CS"/>
</dbReference>
<dbReference type="SUPFAM" id="SSF57196">
    <property type="entry name" value="EGF/Laminin"/>
    <property type="match status" value="2"/>
</dbReference>
<dbReference type="InterPro" id="IPR050969">
    <property type="entry name" value="Dev_Signal_Modulators"/>
</dbReference>
<dbReference type="Proteomes" id="UP000424527">
    <property type="component" value="Unassembled WGS sequence"/>
</dbReference>
<dbReference type="PROSITE" id="PS01186">
    <property type="entry name" value="EGF_2"/>
    <property type="match status" value="2"/>
</dbReference>
<dbReference type="GO" id="GO:0038092">
    <property type="term" value="P:nodal signaling pathway"/>
    <property type="evidence" value="ECO:0007669"/>
    <property type="project" value="TreeGrafter"/>
</dbReference>
<dbReference type="GO" id="GO:0007507">
    <property type="term" value="P:heart development"/>
    <property type="evidence" value="ECO:0007669"/>
    <property type="project" value="TreeGrafter"/>
</dbReference>
<organism evidence="8 9">
    <name type="scientific">Larimichthys crocea</name>
    <name type="common">Large yellow croaker</name>
    <name type="synonym">Pseudosciaena crocea</name>
    <dbReference type="NCBI Taxonomy" id="215358"/>
    <lineage>
        <taxon>Eukaryota</taxon>
        <taxon>Metazoa</taxon>
        <taxon>Chordata</taxon>
        <taxon>Craniata</taxon>
        <taxon>Vertebrata</taxon>
        <taxon>Euteleostomi</taxon>
        <taxon>Actinopterygii</taxon>
        <taxon>Neopterygii</taxon>
        <taxon>Teleostei</taxon>
        <taxon>Neoteleostei</taxon>
        <taxon>Acanthomorphata</taxon>
        <taxon>Eupercaria</taxon>
        <taxon>Sciaenidae</taxon>
        <taxon>Larimichthys</taxon>
    </lineage>
</organism>
<proteinExistence type="predicted"/>
<dbReference type="GO" id="GO:0070697">
    <property type="term" value="F:activin receptor binding"/>
    <property type="evidence" value="ECO:0007669"/>
    <property type="project" value="TreeGrafter"/>
</dbReference>
<comment type="caution">
    <text evidence="5">Lacks conserved residue(s) required for the propagation of feature annotation.</text>
</comment>
<gene>
    <name evidence="8" type="ORF">D5F01_LYC13111</name>
</gene>
<dbReference type="GO" id="GO:0038100">
    <property type="term" value="F:nodal binding"/>
    <property type="evidence" value="ECO:0007669"/>
    <property type="project" value="TreeGrafter"/>
</dbReference>
<keyword evidence="9" id="KW-1185">Reference proteome</keyword>
<reference evidence="8 9" key="1">
    <citation type="submission" date="2019-07" db="EMBL/GenBank/DDBJ databases">
        <title>Chromosome genome assembly for large yellow croaker.</title>
        <authorList>
            <person name="Xiao S."/>
        </authorList>
    </citation>
    <scope>NUCLEOTIDE SEQUENCE [LARGE SCALE GENOMIC DNA]</scope>
    <source>
        <strain evidence="8">JMULYC20181020</strain>
        <tissue evidence="8">Muscle</tissue>
    </source>
</reference>
<feature type="transmembrane region" description="Helical" evidence="6">
    <location>
        <begin position="108"/>
        <end position="126"/>
    </location>
</feature>
<feature type="domain" description="EGF-like" evidence="7">
    <location>
        <begin position="276"/>
        <end position="308"/>
    </location>
</feature>
<dbReference type="GO" id="GO:0005576">
    <property type="term" value="C:extracellular region"/>
    <property type="evidence" value="ECO:0007669"/>
    <property type="project" value="TreeGrafter"/>
</dbReference>
<dbReference type="GO" id="GO:0007368">
    <property type="term" value="P:determination of left/right symmetry"/>
    <property type="evidence" value="ECO:0007669"/>
    <property type="project" value="TreeGrafter"/>
</dbReference>
<feature type="transmembrane region" description="Helical" evidence="6">
    <location>
        <begin position="81"/>
        <end position="101"/>
    </location>
</feature>
<dbReference type="PANTHER" id="PTHR14949">
    <property type="entry name" value="EGF-LIKE-DOMAIN, MULTIPLE 7, 8"/>
    <property type="match status" value="1"/>
</dbReference>
<keyword evidence="3" id="KW-0677">Repeat</keyword>
<feature type="disulfide bond" evidence="5">
    <location>
        <begin position="298"/>
        <end position="307"/>
    </location>
</feature>
<evidence type="ECO:0000313" key="9">
    <source>
        <dbReference type="Proteomes" id="UP000424527"/>
    </source>
</evidence>
<dbReference type="EMBL" id="REGW02000012">
    <property type="protein sequence ID" value="KAE8289230.1"/>
    <property type="molecule type" value="Genomic_DNA"/>
</dbReference>
<keyword evidence="6" id="KW-1133">Transmembrane helix</keyword>
<feature type="domain" description="EGF-like" evidence="7">
    <location>
        <begin position="145"/>
        <end position="177"/>
    </location>
</feature>
<keyword evidence="4 5" id="KW-1015">Disulfide bond</keyword>
<dbReference type="Pfam" id="PF07974">
    <property type="entry name" value="EGF_2"/>
    <property type="match status" value="1"/>
</dbReference>
<dbReference type="GO" id="GO:0001568">
    <property type="term" value="P:blood vessel development"/>
    <property type="evidence" value="ECO:0007669"/>
    <property type="project" value="TreeGrafter"/>
</dbReference>
<keyword evidence="6" id="KW-0472">Membrane</keyword>
<evidence type="ECO:0000256" key="1">
    <source>
        <dbReference type="ARBA" id="ARBA00022536"/>
    </source>
</evidence>
<dbReference type="InterPro" id="IPR000742">
    <property type="entry name" value="EGF"/>
</dbReference>
<dbReference type="GO" id="GO:0009952">
    <property type="term" value="P:anterior/posterior pattern specification"/>
    <property type="evidence" value="ECO:0007669"/>
    <property type="project" value="TreeGrafter"/>
</dbReference>
<dbReference type="FunFam" id="2.10.25.10:FF:000020">
    <property type="entry name" value="Latent-transforming growth factor beta-binding protein 1"/>
    <property type="match status" value="1"/>
</dbReference>
<comment type="caution">
    <text evidence="8">The sequence shown here is derived from an EMBL/GenBank/DDBJ whole genome shotgun (WGS) entry which is preliminary data.</text>
</comment>
<accession>A0A6G0ICS3</accession>
<evidence type="ECO:0000256" key="5">
    <source>
        <dbReference type="PROSITE-ProRule" id="PRU00076"/>
    </source>
</evidence>
<sequence length="314" mass="32601">MFTSAALVKTPADFLSEIQVSGLDQSANTKNKKNTYNHPLTRTLSRLRPAGSPLPGSGCSFPECAGGAGATWRSLGVCGTFSSISASTVCLLLLLLLLLTINTSKHAFVGLGSAVLLASLLALVGVCSGLSDAPRGVAVGFVFDPKARCDPPCAHAGICIRNNTCFCSRGYEGETCQYANCYPKCKNGGECLRPGKCRCPPGFGGRYCHKVTCDAGCWNGGECIAVNGVAKCICPSSWTGSKCQEAICPQGCRNGGICVAPGICSCPEGWLGGACHTAVCAQPCLNGGKCISPDKCRCRPPFSGPRCAERKKSH</sequence>
<dbReference type="PROSITE" id="PS50026">
    <property type="entry name" value="EGF_3"/>
    <property type="match status" value="3"/>
</dbReference>
<feature type="disulfide bond" evidence="5">
    <location>
        <begin position="234"/>
        <end position="243"/>
    </location>
</feature>
<evidence type="ECO:0000256" key="2">
    <source>
        <dbReference type="ARBA" id="ARBA00022729"/>
    </source>
</evidence>
<evidence type="ECO:0000256" key="3">
    <source>
        <dbReference type="ARBA" id="ARBA00022737"/>
    </source>
</evidence>
<dbReference type="PANTHER" id="PTHR14949:SF46">
    <property type="entry name" value="SCHWANN CELL-SPECIFIC EGF-LIKE REPEAT AUTOCRINE FACTOR"/>
    <property type="match status" value="1"/>
</dbReference>
<feature type="disulfide bond" evidence="5">
    <location>
        <begin position="149"/>
        <end position="159"/>
    </location>
</feature>
<name>A0A6G0ICS3_LARCR</name>
<evidence type="ECO:0000259" key="7">
    <source>
        <dbReference type="PROSITE" id="PS50026"/>
    </source>
</evidence>
<dbReference type="AlphaFoldDB" id="A0A6G0ICS3"/>
<protein>
    <recommendedName>
        <fullName evidence="7">EGF-like domain-containing protein</fullName>
    </recommendedName>
</protein>
<keyword evidence="2" id="KW-0732">Signal</keyword>
<keyword evidence="6" id="KW-0812">Transmembrane</keyword>
<dbReference type="InterPro" id="IPR013111">
    <property type="entry name" value="EGF_extracell"/>
</dbReference>
<feature type="disulfide bond" evidence="5">
    <location>
        <begin position="280"/>
        <end position="290"/>
    </location>
</feature>
<feature type="disulfide bond" evidence="5">
    <location>
        <begin position="167"/>
        <end position="176"/>
    </location>
</feature>
<feature type="domain" description="EGF-like" evidence="7">
    <location>
        <begin position="209"/>
        <end position="244"/>
    </location>
</feature>
<dbReference type="Gene3D" id="2.10.25.10">
    <property type="entry name" value="Laminin"/>
    <property type="match status" value="4"/>
</dbReference>
<dbReference type="Pfam" id="PF12661">
    <property type="entry name" value="hEGF"/>
    <property type="match status" value="3"/>
</dbReference>
<evidence type="ECO:0000313" key="8">
    <source>
        <dbReference type="EMBL" id="KAE8289230.1"/>
    </source>
</evidence>